<dbReference type="Pfam" id="PF07690">
    <property type="entry name" value="MFS_1"/>
    <property type="match status" value="1"/>
</dbReference>
<proteinExistence type="predicted"/>
<feature type="transmembrane region" description="Helical" evidence="7">
    <location>
        <begin position="530"/>
        <end position="549"/>
    </location>
</feature>
<feature type="transmembrane region" description="Helical" evidence="7">
    <location>
        <begin position="561"/>
        <end position="578"/>
    </location>
</feature>
<dbReference type="GO" id="GO:0016020">
    <property type="term" value="C:membrane"/>
    <property type="evidence" value="ECO:0007669"/>
    <property type="project" value="UniProtKB-SubCell"/>
</dbReference>
<feature type="transmembrane region" description="Helical" evidence="7">
    <location>
        <begin position="190"/>
        <end position="214"/>
    </location>
</feature>
<feature type="region of interest" description="Disordered" evidence="6">
    <location>
        <begin position="87"/>
        <end position="107"/>
    </location>
</feature>
<dbReference type="Gene3D" id="1.20.1250.20">
    <property type="entry name" value="MFS general substrate transporter like domains"/>
    <property type="match status" value="2"/>
</dbReference>
<dbReference type="InterPro" id="IPR020846">
    <property type="entry name" value="MFS_dom"/>
</dbReference>
<dbReference type="PANTHER" id="PTHR43791:SF36">
    <property type="entry name" value="TRANSPORTER, PUTATIVE (AFU_ORTHOLOGUE AFUA_6G08340)-RELATED"/>
    <property type="match status" value="1"/>
</dbReference>
<evidence type="ECO:0000259" key="8">
    <source>
        <dbReference type="PROSITE" id="PS50850"/>
    </source>
</evidence>
<dbReference type="SUPFAM" id="SSF103473">
    <property type="entry name" value="MFS general substrate transporter"/>
    <property type="match status" value="1"/>
</dbReference>
<keyword evidence="4 7" id="KW-1133">Transmembrane helix</keyword>
<dbReference type="InterPro" id="IPR036259">
    <property type="entry name" value="MFS_trans_sf"/>
</dbReference>
<gene>
    <name evidence="9" type="ORF">INT48_009863</name>
</gene>
<feature type="transmembrane region" description="Helical" evidence="7">
    <location>
        <begin position="422"/>
        <end position="445"/>
    </location>
</feature>
<feature type="transmembrane region" description="Helical" evidence="7">
    <location>
        <begin position="360"/>
        <end position="378"/>
    </location>
</feature>
<keyword evidence="2" id="KW-0813">Transport</keyword>
<organism evidence="9 10">
    <name type="scientific">Thamnidium elegans</name>
    <dbReference type="NCBI Taxonomy" id="101142"/>
    <lineage>
        <taxon>Eukaryota</taxon>
        <taxon>Fungi</taxon>
        <taxon>Fungi incertae sedis</taxon>
        <taxon>Mucoromycota</taxon>
        <taxon>Mucoromycotina</taxon>
        <taxon>Mucoromycetes</taxon>
        <taxon>Mucorales</taxon>
        <taxon>Mucorineae</taxon>
        <taxon>Mucoraceae</taxon>
        <taxon>Thamnidium</taxon>
    </lineage>
</organism>
<keyword evidence="10" id="KW-1185">Reference proteome</keyword>
<comment type="subcellular location">
    <subcellularLocation>
        <location evidence="1">Membrane</location>
        <topology evidence="1">Multi-pass membrane protein</topology>
    </subcellularLocation>
</comment>
<dbReference type="PANTHER" id="PTHR43791">
    <property type="entry name" value="PERMEASE-RELATED"/>
    <property type="match status" value="1"/>
</dbReference>
<dbReference type="InterPro" id="IPR011701">
    <property type="entry name" value="MFS"/>
</dbReference>
<dbReference type="AlphaFoldDB" id="A0A8H7VY79"/>
<evidence type="ECO:0000256" key="4">
    <source>
        <dbReference type="ARBA" id="ARBA00022989"/>
    </source>
</evidence>
<evidence type="ECO:0000256" key="6">
    <source>
        <dbReference type="SAM" id="MobiDB-lite"/>
    </source>
</evidence>
<evidence type="ECO:0000256" key="3">
    <source>
        <dbReference type="ARBA" id="ARBA00022692"/>
    </source>
</evidence>
<feature type="transmembrane region" description="Helical" evidence="7">
    <location>
        <begin position="330"/>
        <end position="354"/>
    </location>
</feature>
<dbReference type="GO" id="GO:0022857">
    <property type="term" value="F:transmembrane transporter activity"/>
    <property type="evidence" value="ECO:0007669"/>
    <property type="project" value="InterPro"/>
</dbReference>
<name>A0A8H7VY79_9FUNG</name>
<evidence type="ECO:0000256" key="2">
    <source>
        <dbReference type="ARBA" id="ARBA00022448"/>
    </source>
</evidence>
<reference evidence="9" key="1">
    <citation type="submission" date="2021-01" db="EMBL/GenBank/DDBJ databases">
        <title>Metabolic potential, ecology and presence of endohyphal bacteria is reflected in genomic diversity of Mucoromycotina.</title>
        <authorList>
            <person name="Muszewska A."/>
            <person name="Okrasinska A."/>
            <person name="Steczkiewicz K."/>
            <person name="Drgas O."/>
            <person name="Orlowska M."/>
            <person name="Perlinska-Lenart U."/>
            <person name="Aleksandrzak-Piekarczyk T."/>
            <person name="Szatraj K."/>
            <person name="Zielenkiewicz U."/>
            <person name="Pilsyk S."/>
            <person name="Malc E."/>
            <person name="Mieczkowski P."/>
            <person name="Kruszewska J.S."/>
            <person name="Biernat P."/>
            <person name="Pawlowska J."/>
        </authorList>
    </citation>
    <scope>NUCLEOTIDE SEQUENCE</scope>
    <source>
        <strain evidence="9">WA0000018081</strain>
    </source>
</reference>
<sequence>MNEITNTEHITKRHRRHTIARPASALALISDSSASEDEEDNDQFDRISDILSNLIQEANEAVNYEKVTTTTTATSIPLIRKLSSSTAESVQRKRLHKTSRPVSYPSSSSLISVRRRSSATILPRPSVTNLTTRTTVVKRQKSGDEITESFKRLDSSLAMIDSLSRDLVPEKVSYAITKKSMLSTPFDSRLSALLLLPLLHVPHALISMVFDTIASPDNNIGNNNTLGGMVVWAFIFAITNLVVDKAVNTPKNPISTKMLPGTFEQQQIKTVNNKKRPKISSPEFSEISGLTTDLKISNTQTQWSMAVFYFAVIIFDIPSNIIMRRWKPSFWLGIIMGVWGIISTVMAACTSFTGLVIARLIISICEAGIFPGVVYYLSFWYTRSELGKRLGCLWSCRCLAGALGGLFAYGVSCIASNKYMHVWQWTFIIQGSPCVAVALIISWYLPNDIGTAKFLMIEERNIIIRKLEADVGIFNYDDWSWDQFGTILMDVKTYAFTLIYISGAATVQGATLFLPTLISDLNQPSVLSNQLLMVPPYMLAIILTIGLSYSSDRFYERSYHLVGINALAIISLLIQMFLPTSCIYTSYMATCFFVAAVYAHVPVKITWATNTFFGFTRRAVALGIIFSLGSVGGAIDPPHRTSGKFAVLTFLVLQSIVTLLIRYFLDRENKRRKKLNSDGREFQFYKFNGRELVGDRHPDFKYTL</sequence>
<evidence type="ECO:0000256" key="7">
    <source>
        <dbReference type="SAM" id="Phobius"/>
    </source>
</evidence>
<keyword evidence="3 7" id="KW-0812">Transmembrane</keyword>
<evidence type="ECO:0000256" key="1">
    <source>
        <dbReference type="ARBA" id="ARBA00004141"/>
    </source>
</evidence>
<feature type="domain" description="Major facilitator superfamily (MFS) profile" evidence="8">
    <location>
        <begin position="225"/>
        <end position="670"/>
    </location>
</feature>
<comment type="caution">
    <text evidence="9">The sequence shown here is derived from an EMBL/GenBank/DDBJ whole genome shotgun (WGS) entry which is preliminary data.</text>
</comment>
<evidence type="ECO:0000256" key="5">
    <source>
        <dbReference type="ARBA" id="ARBA00023136"/>
    </source>
</evidence>
<feature type="transmembrane region" description="Helical" evidence="7">
    <location>
        <begin position="226"/>
        <end position="243"/>
    </location>
</feature>
<accession>A0A8H7VY79</accession>
<feature type="transmembrane region" description="Helical" evidence="7">
    <location>
        <begin position="390"/>
        <end position="410"/>
    </location>
</feature>
<feature type="transmembrane region" description="Helical" evidence="7">
    <location>
        <begin position="584"/>
        <end position="603"/>
    </location>
</feature>
<evidence type="ECO:0000313" key="10">
    <source>
        <dbReference type="Proteomes" id="UP000613177"/>
    </source>
</evidence>
<feature type="transmembrane region" description="Helical" evidence="7">
    <location>
        <begin position="647"/>
        <end position="665"/>
    </location>
</feature>
<dbReference type="PROSITE" id="PS50850">
    <property type="entry name" value="MFS"/>
    <property type="match status" value="1"/>
</dbReference>
<dbReference type="Proteomes" id="UP000613177">
    <property type="component" value="Unassembled WGS sequence"/>
</dbReference>
<dbReference type="EMBL" id="JAEPRE010000091">
    <property type="protein sequence ID" value="KAG2233063.1"/>
    <property type="molecule type" value="Genomic_DNA"/>
</dbReference>
<evidence type="ECO:0000313" key="9">
    <source>
        <dbReference type="EMBL" id="KAG2233063.1"/>
    </source>
</evidence>
<keyword evidence="5 7" id="KW-0472">Membrane</keyword>
<protein>
    <recommendedName>
        <fullName evidence="8">Major facilitator superfamily (MFS) profile domain-containing protein</fullName>
    </recommendedName>
</protein>
<feature type="transmembrane region" description="Helical" evidence="7">
    <location>
        <begin position="615"/>
        <end position="635"/>
    </location>
</feature>
<feature type="transmembrane region" description="Helical" evidence="7">
    <location>
        <begin position="494"/>
        <end position="518"/>
    </location>
</feature>